<keyword evidence="11" id="KW-1185">Reference proteome</keyword>
<evidence type="ECO:0000256" key="3">
    <source>
        <dbReference type="ARBA" id="ARBA00022723"/>
    </source>
</evidence>
<evidence type="ECO:0000256" key="6">
    <source>
        <dbReference type="ARBA" id="ARBA00022837"/>
    </source>
</evidence>
<comment type="similarity">
    <text evidence="1">Belongs to the tannase family.</text>
</comment>
<evidence type="ECO:0000256" key="4">
    <source>
        <dbReference type="ARBA" id="ARBA00022729"/>
    </source>
</evidence>
<dbReference type="Pfam" id="PF07519">
    <property type="entry name" value="Tannase"/>
    <property type="match status" value="1"/>
</dbReference>
<keyword evidence="6" id="KW-0106">Calcium</keyword>
<keyword evidence="4 9" id="KW-0732">Signal</keyword>
<reference evidence="10 11" key="1">
    <citation type="journal article" date="2019" name="Int. J. Syst. Evol. Microbiol.">
        <title>The Global Catalogue of Microorganisms (GCM) 10K type strain sequencing project: providing services to taxonomists for standard genome sequencing and annotation.</title>
        <authorList>
            <consortium name="The Broad Institute Genomics Platform"/>
            <consortium name="The Broad Institute Genome Sequencing Center for Infectious Disease"/>
            <person name="Wu L."/>
            <person name="Ma J."/>
        </authorList>
    </citation>
    <scope>NUCLEOTIDE SEQUENCE [LARGE SCALE GENOMIC DNA]</scope>
    <source>
        <strain evidence="10 11">JCM 14330</strain>
    </source>
</reference>
<protein>
    <submittedName>
        <fullName evidence="10">Tannase/feruloyl esterase family alpha/beta hydrolase</fullName>
    </submittedName>
</protein>
<feature type="signal peptide" evidence="9">
    <location>
        <begin position="1"/>
        <end position="24"/>
    </location>
</feature>
<dbReference type="SUPFAM" id="SSF53474">
    <property type="entry name" value="alpha/beta-Hydrolases"/>
    <property type="match status" value="1"/>
</dbReference>
<evidence type="ECO:0000256" key="9">
    <source>
        <dbReference type="SAM" id="SignalP"/>
    </source>
</evidence>
<dbReference type="PANTHER" id="PTHR33938">
    <property type="entry name" value="FERULOYL ESTERASE B-RELATED"/>
    <property type="match status" value="1"/>
</dbReference>
<dbReference type="PANTHER" id="PTHR33938:SF8">
    <property type="entry name" value="CARBOXYLIC ESTER HYDROLASE"/>
    <property type="match status" value="1"/>
</dbReference>
<evidence type="ECO:0000313" key="10">
    <source>
        <dbReference type="EMBL" id="GAA0521568.1"/>
    </source>
</evidence>
<dbReference type="GO" id="GO:0016787">
    <property type="term" value="F:hydrolase activity"/>
    <property type="evidence" value="ECO:0007669"/>
    <property type="project" value="UniProtKB-KW"/>
</dbReference>
<feature type="chain" id="PRO_5045118573" evidence="9">
    <location>
        <begin position="25"/>
        <end position="620"/>
    </location>
</feature>
<dbReference type="PROSITE" id="PS51257">
    <property type="entry name" value="PROKAR_LIPOPROTEIN"/>
    <property type="match status" value="1"/>
</dbReference>
<gene>
    <name evidence="10" type="ORF">GCM10009097_43910</name>
</gene>
<keyword evidence="5 10" id="KW-0378">Hydrolase</keyword>
<evidence type="ECO:0000313" key="11">
    <source>
        <dbReference type="Proteomes" id="UP001501706"/>
    </source>
</evidence>
<accession>A0ABN1CLF6</accession>
<sequence>MARPKQHPSPLLRPLPTLPPRAWAAGLLAALGACGGSDDPPAPPPPSPSATLSCDDSMKTAFKPDANTRVILAKAFRQGDALALADTPATPAPAKASQDMCLVKMVVGPGNAGTAGAPSTSPGIGLEVWLPTPANWNQRIRNLGGGGWAGGSQASATQIGNAGAAATAALGYAVGTTDTGHAIAGNGSFAMKEDGTINSALWGDFAERSLHELAVKTKALVEAYYGKPQQYAYWEGCSTGGRQGYKIAQEHPDDYDGYLNGAPAFNWTRFITNELYPQVAMQRDLGGPIAADKLRRVSAAAVSACDTVGGQHLGFIADPGQCRYDPTRDASALCAGVAGNGVVGTSTDAACVSLAEARTINKIWYGQTADGSAPDPQADNASGTTLASRQLWWGLTRGTDLSGLAGSSGTPPVARPFTIATDMVALELQNPAYATSSFINATGNGADKWKDMSYADLANAYDRGIALQAAFGHINTDNPDLTQLRDGGGKVISYHGLADQLITPAGSLNYLSRVADKMGGIEAVQAFNRLYLVPGMGHCAGVGSVSGSAGPAATADTVPLPAANQFFDALVAWVEKGTQPGPLMLKSADASVSMPICVHPQKATYKGSGSATDGANYSCR</sequence>
<evidence type="ECO:0000256" key="5">
    <source>
        <dbReference type="ARBA" id="ARBA00022801"/>
    </source>
</evidence>
<evidence type="ECO:0000256" key="2">
    <source>
        <dbReference type="ARBA" id="ARBA00022487"/>
    </source>
</evidence>
<keyword evidence="3" id="KW-0479">Metal-binding</keyword>
<dbReference type="InterPro" id="IPR029058">
    <property type="entry name" value="AB_hydrolase_fold"/>
</dbReference>
<name>A0ABN1CLF6_9BURK</name>
<dbReference type="InterPro" id="IPR011118">
    <property type="entry name" value="Tannase/feruloyl_esterase"/>
</dbReference>
<evidence type="ECO:0000256" key="8">
    <source>
        <dbReference type="SAM" id="MobiDB-lite"/>
    </source>
</evidence>
<dbReference type="RefSeq" id="WP_343928188.1">
    <property type="nucleotide sequence ID" value="NZ_BAAAEN010000020.1"/>
</dbReference>
<dbReference type="Proteomes" id="UP001501706">
    <property type="component" value="Unassembled WGS sequence"/>
</dbReference>
<evidence type="ECO:0000256" key="1">
    <source>
        <dbReference type="ARBA" id="ARBA00006249"/>
    </source>
</evidence>
<organism evidence="10 11">
    <name type="scientific">Pigmentiphaga daeguensis</name>
    <dbReference type="NCBI Taxonomy" id="414049"/>
    <lineage>
        <taxon>Bacteria</taxon>
        <taxon>Pseudomonadati</taxon>
        <taxon>Pseudomonadota</taxon>
        <taxon>Betaproteobacteria</taxon>
        <taxon>Burkholderiales</taxon>
        <taxon>Alcaligenaceae</taxon>
        <taxon>Pigmentiphaga</taxon>
    </lineage>
</organism>
<feature type="region of interest" description="Disordered" evidence="8">
    <location>
        <begin position="33"/>
        <end position="56"/>
    </location>
</feature>
<keyword evidence="7" id="KW-1015">Disulfide bond</keyword>
<evidence type="ECO:0000256" key="7">
    <source>
        <dbReference type="ARBA" id="ARBA00023157"/>
    </source>
</evidence>
<keyword evidence="2" id="KW-0719">Serine esterase</keyword>
<dbReference type="EMBL" id="BAAAEN010000020">
    <property type="protein sequence ID" value="GAA0521568.1"/>
    <property type="molecule type" value="Genomic_DNA"/>
</dbReference>
<proteinExistence type="inferred from homology"/>
<comment type="caution">
    <text evidence="10">The sequence shown here is derived from an EMBL/GenBank/DDBJ whole genome shotgun (WGS) entry which is preliminary data.</text>
</comment>